<dbReference type="Gene3D" id="3.40.1480.10">
    <property type="entry name" value="MOFRL domain"/>
    <property type="match status" value="1"/>
</dbReference>
<reference evidence="3 4" key="1">
    <citation type="journal article" date="2012" name="Stand. Genomic Sci.">
        <title>Complete genome sequence of Pyrobaculum oguniense.</title>
        <authorList>
            <person name="Bernick D.L."/>
            <person name="Karplus K."/>
            <person name="Lui L.M."/>
            <person name="Coker J.K."/>
            <person name="Murphy J.N."/>
            <person name="Chan P.P."/>
            <person name="Cozen A.E."/>
            <person name="Lowe T.M."/>
        </authorList>
    </citation>
    <scope>NUCLEOTIDE SEQUENCE [LARGE SCALE GENOMIC DNA]</scope>
    <source>
        <strain evidence="3 4">TE7</strain>
    </source>
</reference>
<dbReference type="EC" id="1.1.1.81" evidence="3"/>
<dbReference type="GO" id="GO:0005737">
    <property type="term" value="C:cytoplasm"/>
    <property type="evidence" value="ECO:0007669"/>
    <property type="project" value="TreeGrafter"/>
</dbReference>
<dbReference type="InterPro" id="IPR039760">
    <property type="entry name" value="MOFRL_protein"/>
</dbReference>
<keyword evidence="3" id="KW-0418">Kinase</keyword>
<gene>
    <name evidence="3" type="ordered locus">Pogu_1888</name>
</gene>
<dbReference type="SUPFAM" id="SSF82544">
    <property type="entry name" value="GckA/TtuD-like"/>
    <property type="match status" value="1"/>
</dbReference>
<keyword evidence="3" id="KW-0560">Oxidoreductase</keyword>
<evidence type="ECO:0000313" key="3">
    <source>
        <dbReference type="EMBL" id="AFA39915.1"/>
    </source>
</evidence>
<dbReference type="EMBL" id="CP003316">
    <property type="protein sequence ID" value="AFA39915.1"/>
    <property type="molecule type" value="Genomic_DNA"/>
</dbReference>
<dbReference type="PANTHER" id="PTHR12227:SF0">
    <property type="entry name" value="GLYCERATE KINASE"/>
    <property type="match status" value="1"/>
</dbReference>
<feature type="domain" description="MOFRL-associated" evidence="2">
    <location>
        <begin position="19"/>
        <end position="253"/>
    </location>
</feature>
<protein>
    <submittedName>
        <fullName evidence="3">Glycerate kinase</fullName>
        <ecNumber evidence="3">1.1.1.81</ecNumber>
    </submittedName>
</protein>
<dbReference type="Pfam" id="PF13660">
    <property type="entry name" value="DUF4147"/>
    <property type="match status" value="1"/>
</dbReference>
<dbReference type="KEGG" id="pog:Pogu_1888"/>
<proteinExistence type="predicted"/>
<evidence type="ECO:0000259" key="2">
    <source>
        <dbReference type="Pfam" id="PF13660"/>
    </source>
</evidence>
<name>H6QAZ2_PYROT</name>
<dbReference type="InterPro" id="IPR037035">
    <property type="entry name" value="GK-like_C_sf"/>
</dbReference>
<dbReference type="GO" id="GO:0016618">
    <property type="term" value="F:hydroxypyruvate reductase [NAD(P)H] activity"/>
    <property type="evidence" value="ECO:0007669"/>
    <property type="project" value="UniProtKB-EC"/>
</dbReference>
<keyword evidence="3" id="KW-0808">Transferase</keyword>
<dbReference type="InterPro" id="IPR007835">
    <property type="entry name" value="MOFRL"/>
</dbReference>
<dbReference type="HOGENOM" id="CLU_032279_1_1_2"/>
<keyword evidence="4" id="KW-1185">Reference proteome</keyword>
<dbReference type="Proteomes" id="UP000009062">
    <property type="component" value="Chromosome"/>
</dbReference>
<accession>H6QAZ2</accession>
<feature type="domain" description="MOFRL" evidence="1">
    <location>
        <begin position="329"/>
        <end position="433"/>
    </location>
</feature>
<dbReference type="STRING" id="698757.Pogu_1888"/>
<evidence type="ECO:0000259" key="1">
    <source>
        <dbReference type="Pfam" id="PF05161"/>
    </source>
</evidence>
<dbReference type="PANTHER" id="PTHR12227">
    <property type="entry name" value="GLYCERATE KINASE"/>
    <property type="match status" value="1"/>
</dbReference>
<dbReference type="Pfam" id="PF05161">
    <property type="entry name" value="MOFRL"/>
    <property type="match status" value="1"/>
</dbReference>
<sequence length="443" mass="46841">MVTIKNREVLVRISGAELLLDAIETALKAADSYNAVVSKVKLRGDYVEVEGKRVEVRGRIHVLGFGKASARMAEALVEIFGDLIAGGVVITPTGGNRVGPVEVLKGNHPIPGEDTLKASKRLLEYLQVVGERDVVFVAISGGGSALFEVPEEGVELGEIAKLSDELMKRGADIVELNAVRKRLSAVKGGKLLRYIKARRVVSLIVSDVVGDRLDTIASGPTAPDATDKAFAVAVLKKYGLWDSLPERLRRLIEIETPKAGDPLFDKVINVLVANNLGSLQKAAERLASRGYGAVILTSMLEGEAREVGRVLASVIKSAALHGFPASPPVAILAGGETVVTVRGRGRGGRNQEMCLSLAMAIRGLNATAACVATDGIDGNSPAAGALVDGGVVEEAERLGVNPAEYLDNNDSYTFFEKLGRAIITGYTGVNVNDIFLAVVDKDK</sequence>
<evidence type="ECO:0000313" key="4">
    <source>
        <dbReference type="Proteomes" id="UP000009062"/>
    </source>
</evidence>
<organism evidence="3 4">
    <name type="scientific">Pyrobaculum oguniense (strain DSM 13380 / JCM 10595 / TE7)</name>
    <dbReference type="NCBI Taxonomy" id="698757"/>
    <lineage>
        <taxon>Archaea</taxon>
        <taxon>Thermoproteota</taxon>
        <taxon>Thermoprotei</taxon>
        <taxon>Thermoproteales</taxon>
        <taxon>Thermoproteaceae</taxon>
        <taxon>Pyrobaculum</taxon>
    </lineage>
</organism>
<dbReference type="InterPro" id="IPR025286">
    <property type="entry name" value="MOFRL_assoc_dom"/>
</dbReference>
<dbReference type="InterPro" id="IPR038614">
    <property type="entry name" value="GK_N_sf"/>
</dbReference>
<dbReference type="AlphaFoldDB" id="H6QAZ2"/>
<dbReference type="GO" id="GO:0008887">
    <property type="term" value="F:glycerate kinase activity"/>
    <property type="evidence" value="ECO:0007669"/>
    <property type="project" value="InterPro"/>
</dbReference>
<dbReference type="eggNOG" id="arCOG04170">
    <property type="taxonomic scope" value="Archaea"/>
</dbReference>
<dbReference type="Gene3D" id="3.40.50.10180">
    <property type="entry name" value="Glycerate kinase, MOFRL-like N-terminal domain"/>
    <property type="match status" value="1"/>
</dbReference>